<dbReference type="RefSeq" id="WP_413257450.1">
    <property type="nucleotide sequence ID" value="NZ_JBHFNS010000050.1"/>
</dbReference>
<organism evidence="1 2">
    <name type="scientific">Floridaenema fluviatile BLCC-F154</name>
    <dbReference type="NCBI Taxonomy" id="3153640"/>
    <lineage>
        <taxon>Bacteria</taxon>
        <taxon>Bacillati</taxon>
        <taxon>Cyanobacteriota</taxon>
        <taxon>Cyanophyceae</taxon>
        <taxon>Oscillatoriophycideae</taxon>
        <taxon>Aerosakkonematales</taxon>
        <taxon>Aerosakkonemataceae</taxon>
        <taxon>Floridanema</taxon>
        <taxon>Floridanema fluviatile</taxon>
    </lineage>
</organism>
<proteinExistence type="predicted"/>
<name>A0ABV4YAW2_9CYAN</name>
<gene>
    <name evidence="1" type="ORF">ACE1B6_11905</name>
</gene>
<protein>
    <submittedName>
        <fullName evidence="1">Late competence development ComFB family protein</fullName>
    </submittedName>
</protein>
<dbReference type="Proteomes" id="UP001576776">
    <property type="component" value="Unassembled WGS sequence"/>
</dbReference>
<evidence type="ECO:0000313" key="1">
    <source>
        <dbReference type="EMBL" id="MFB2935949.1"/>
    </source>
</evidence>
<dbReference type="Pfam" id="PF10719">
    <property type="entry name" value="ComFB"/>
    <property type="match status" value="1"/>
</dbReference>
<comment type="caution">
    <text evidence="1">The sequence shown here is derived from an EMBL/GenBank/DDBJ whole genome shotgun (WGS) entry which is preliminary data.</text>
</comment>
<accession>A0ABV4YAW2</accession>
<sequence>MKTITNKSVIYRNAIEPMVVQEVEYQLRQLPPKILKYIDPIQVIAYALNRLPALYATSEEGWHWQQVRAKTKLKGQITTAVRQALIAVQTDPLKVSTPLKKGVQKEVENDPTSCYMQDKQFSVGQQEMKKY</sequence>
<reference evidence="1 2" key="1">
    <citation type="submission" date="2024-09" db="EMBL/GenBank/DDBJ databases">
        <title>Floridaenema gen nov. (Aerosakkonemataceae, Aerosakkonematales ord. nov., Cyanobacteria) from benthic tropical and subtropical fresh waters, with the description of four new species.</title>
        <authorList>
            <person name="Moretto J.A."/>
            <person name="Berthold D.E."/>
            <person name="Lefler F.W."/>
            <person name="Huang I.-S."/>
            <person name="Laughinghouse H. IV."/>
        </authorList>
    </citation>
    <scope>NUCLEOTIDE SEQUENCE [LARGE SCALE GENOMIC DNA]</scope>
    <source>
        <strain evidence="1 2">BLCC-F154</strain>
    </source>
</reference>
<evidence type="ECO:0000313" key="2">
    <source>
        <dbReference type="Proteomes" id="UP001576776"/>
    </source>
</evidence>
<keyword evidence="2" id="KW-1185">Reference proteome</keyword>
<dbReference type="EMBL" id="JBHFNS010000050">
    <property type="protein sequence ID" value="MFB2935949.1"/>
    <property type="molecule type" value="Genomic_DNA"/>
</dbReference>
<dbReference type="InterPro" id="IPR019657">
    <property type="entry name" value="ComFB"/>
</dbReference>